<evidence type="ECO:0000313" key="2">
    <source>
        <dbReference type="Proteomes" id="UP000031666"/>
    </source>
</evidence>
<sequence>MTSPVVAEGITTQTDGAVLVGLYETWNGNFDPSLNTSFTIMAHTGGANISCFANGTDLGDYGSYEEGDTLSVEYIGSTVYYKHNGSVVETFNAGAGKQLALYTSGFQQNNEIDGIRQFSGNDVPILTWTQDCSVGSYGSGEGKFTSNISGIVDIEIQGYDIEGGVTCRIGNAEISGMNNPVDATNEWYIMRNVPVFAGENTVYAYSTTSDGGNFNAIRVINKAQSIPFAGMNGSDLDPNYAGYRFWSGSTIPSQANFSVDSGGNLYAQNAVVEGTVNATAGDFTGHIYVGSTGGKICELRGHQTVDTDAAILIGHTKTSDANWTGSWRYNGHFTLRNTSGVEMVDLNPVTEQYYMHGDVMSNLFASKLKTSTSRDINATRVNNGRTEASETIISGTVQQDARTPRRFLFPSFVLDDVYMRAAATDSQTCTYTLQVIYTLNGSSTVTLLSETYENRYVDPEDVTERTPRPVTVPPYMKDVPIGSGSSSWSVQVKCVVDKASGTTNTMFASHRGQALLLQVGRETDQIA</sequence>
<comment type="caution">
    <text evidence="1">The sequence shown here is derived from an EMBL/GenBank/DDBJ whole genome shotgun (WGS) entry which is preliminary data.</text>
</comment>
<reference evidence="1 2" key="2">
    <citation type="submission" date="2015-01" db="EMBL/GenBank/DDBJ databases">
        <authorList>
            <consortium name="NBRP consortium"/>
            <person name="Sawabe T."/>
            <person name="Meirelles P."/>
            <person name="Feng G."/>
            <person name="Sayaka M."/>
            <person name="Hattori M."/>
            <person name="Ohkuma M."/>
        </authorList>
    </citation>
    <scope>NUCLEOTIDE SEQUENCE [LARGE SCALE GENOMIC DNA]</scope>
    <source>
        <strain evidence="2">JCM 19241</strain>
    </source>
</reference>
<gene>
    <name evidence="1" type="ORF">JCM19241_5964</name>
</gene>
<proteinExistence type="predicted"/>
<name>A0A0B8QQ19_9VIBR</name>
<dbReference type="EMBL" id="BBSC01000007">
    <property type="protein sequence ID" value="GAM77068.1"/>
    <property type="molecule type" value="Genomic_DNA"/>
</dbReference>
<evidence type="ECO:0000313" key="1">
    <source>
        <dbReference type="EMBL" id="GAM77068.1"/>
    </source>
</evidence>
<dbReference type="AlphaFoldDB" id="A0A0B8QQ19"/>
<reference evidence="1 2" key="1">
    <citation type="submission" date="2015-01" db="EMBL/GenBank/DDBJ databases">
        <title>Vibrio sp. C94 JCM 19241 whole genome shotgun sequence.</title>
        <authorList>
            <person name="Sawabe T."/>
            <person name="Meirelles P."/>
            <person name="Feng G."/>
            <person name="Sayaka M."/>
            <person name="Hattori M."/>
            <person name="Ohkuma M."/>
        </authorList>
    </citation>
    <scope>NUCLEOTIDE SEQUENCE [LARGE SCALE GENOMIC DNA]</scope>
    <source>
        <strain evidence="2">JCM 19241</strain>
    </source>
</reference>
<protein>
    <submittedName>
        <fullName evidence="1">Uncharacterized protein</fullName>
    </submittedName>
</protein>
<accession>A0A0B8QQ19</accession>
<dbReference type="STRING" id="1481914.JCM19241_5964"/>
<dbReference type="Proteomes" id="UP000031666">
    <property type="component" value="Unassembled WGS sequence"/>
</dbReference>
<organism evidence="1 2">
    <name type="scientific">Vibrio ishigakensis</name>
    <dbReference type="NCBI Taxonomy" id="1481914"/>
    <lineage>
        <taxon>Bacteria</taxon>
        <taxon>Pseudomonadati</taxon>
        <taxon>Pseudomonadota</taxon>
        <taxon>Gammaproteobacteria</taxon>
        <taxon>Vibrionales</taxon>
        <taxon>Vibrionaceae</taxon>
        <taxon>Vibrio</taxon>
    </lineage>
</organism>